<dbReference type="SMART" id="SM00530">
    <property type="entry name" value="HTH_XRE"/>
    <property type="match status" value="1"/>
</dbReference>
<dbReference type="InterPro" id="IPR010982">
    <property type="entry name" value="Lambda_DNA-bd_dom_sf"/>
</dbReference>
<dbReference type="PROSITE" id="PS50943">
    <property type="entry name" value="HTH_CROC1"/>
    <property type="match status" value="1"/>
</dbReference>
<evidence type="ECO:0000313" key="4">
    <source>
        <dbReference type="Proteomes" id="UP000824135"/>
    </source>
</evidence>
<organism evidence="3 4">
    <name type="scientific">Candidatus Borkfalkia excrementavium</name>
    <dbReference type="NCBI Taxonomy" id="2838505"/>
    <lineage>
        <taxon>Bacteria</taxon>
        <taxon>Bacillati</taxon>
        <taxon>Bacillota</taxon>
        <taxon>Clostridia</taxon>
        <taxon>Christensenellales</taxon>
        <taxon>Christensenellaceae</taxon>
        <taxon>Candidatus Borkfalkia</taxon>
    </lineage>
</organism>
<dbReference type="Proteomes" id="UP000824135">
    <property type="component" value="Unassembled WGS sequence"/>
</dbReference>
<reference evidence="3" key="2">
    <citation type="submission" date="2021-04" db="EMBL/GenBank/DDBJ databases">
        <authorList>
            <person name="Gilroy R."/>
        </authorList>
    </citation>
    <scope>NUCLEOTIDE SEQUENCE</scope>
    <source>
        <strain evidence="3">CHK199-9574</strain>
    </source>
</reference>
<reference evidence="3" key="1">
    <citation type="journal article" date="2021" name="PeerJ">
        <title>Extensive microbial diversity within the chicken gut microbiome revealed by metagenomics and culture.</title>
        <authorList>
            <person name="Gilroy R."/>
            <person name="Ravi A."/>
            <person name="Getino M."/>
            <person name="Pursley I."/>
            <person name="Horton D.L."/>
            <person name="Alikhan N.F."/>
            <person name="Baker D."/>
            <person name="Gharbi K."/>
            <person name="Hall N."/>
            <person name="Watson M."/>
            <person name="Adriaenssens E.M."/>
            <person name="Foster-Nyarko E."/>
            <person name="Jarju S."/>
            <person name="Secka A."/>
            <person name="Antonio M."/>
            <person name="Oren A."/>
            <person name="Chaudhuri R.R."/>
            <person name="La Ragione R."/>
            <person name="Hildebrand F."/>
            <person name="Pallen M.J."/>
        </authorList>
    </citation>
    <scope>NUCLEOTIDE SEQUENCE</scope>
    <source>
        <strain evidence="3">CHK199-9574</strain>
    </source>
</reference>
<dbReference type="SUPFAM" id="SSF47413">
    <property type="entry name" value="lambda repressor-like DNA-binding domains"/>
    <property type="match status" value="1"/>
</dbReference>
<protein>
    <submittedName>
        <fullName evidence="3">Helix-turn-helix domain-containing protein</fullName>
    </submittedName>
</protein>
<dbReference type="InterPro" id="IPR001387">
    <property type="entry name" value="Cro/C1-type_HTH"/>
</dbReference>
<gene>
    <name evidence="3" type="ORF">H9728_05030</name>
</gene>
<evidence type="ECO:0000259" key="2">
    <source>
        <dbReference type="PROSITE" id="PS50943"/>
    </source>
</evidence>
<dbReference type="PANTHER" id="PTHR46558">
    <property type="entry name" value="TRACRIPTIONAL REGULATORY PROTEIN-RELATED-RELATED"/>
    <property type="match status" value="1"/>
</dbReference>
<accession>A0A9D2CFZ0</accession>
<dbReference type="AlphaFoldDB" id="A0A9D2CFZ0"/>
<dbReference type="Gene3D" id="1.10.260.40">
    <property type="entry name" value="lambda repressor-like DNA-binding domains"/>
    <property type="match status" value="1"/>
</dbReference>
<dbReference type="Pfam" id="PF01381">
    <property type="entry name" value="HTH_3"/>
    <property type="match status" value="1"/>
</dbReference>
<dbReference type="GO" id="GO:0003677">
    <property type="term" value="F:DNA binding"/>
    <property type="evidence" value="ECO:0007669"/>
    <property type="project" value="UniProtKB-KW"/>
</dbReference>
<dbReference type="CDD" id="cd00093">
    <property type="entry name" value="HTH_XRE"/>
    <property type="match status" value="1"/>
</dbReference>
<evidence type="ECO:0000256" key="1">
    <source>
        <dbReference type="ARBA" id="ARBA00023125"/>
    </source>
</evidence>
<dbReference type="EMBL" id="DXCO01000035">
    <property type="protein sequence ID" value="HIY78389.1"/>
    <property type="molecule type" value="Genomic_DNA"/>
</dbReference>
<feature type="domain" description="HTH cro/C1-type" evidence="2">
    <location>
        <begin position="8"/>
        <end position="62"/>
    </location>
</feature>
<evidence type="ECO:0000313" key="3">
    <source>
        <dbReference type="EMBL" id="HIY78389.1"/>
    </source>
</evidence>
<keyword evidence="1" id="KW-0238">DNA-binding</keyword>
<sequence length="67" mass="7815">MNIFHQRLKELRTEKNLSQKQLAAIIGTNNSSICDWERGRTEPGIEMIVRLSRYFEVSSDYLLGLED</sequence>
<proteinExistence type="predicted"/>
<comment type="caution">
    <text evidence="3">The sequence shown here is derived from an EMBL/GenBank/DDBJ whole genome shotgun (WGS) entry which is preliminary data.</text>
</comment>
<dbReference type="PANTHER" id="PTHR46558:SF11">
    <property type="entry name" value="HTH-TYPE TRANSCRIPTIONAL REGULATOR XRE"/>
    <property type="match status" value="1"/>
</dbReference>
<name>A0A9D2CFZ0_9FIRM</name>